<dbReference type="GO" id="GO:0003677">
    <property type="term" value="F:DNA binding"/>
    <property type="evidence" value="ECO:0007669"/>
    <property type="project" value="InterPro"/>
</dbReference>
<protein>
    <submittedName>
        <fullName evidence="6">Sigma-70 family RNA polymerase sigma factor</fullName>
    </submittedName>
</protein>
<evidence type="ECO:0000313" key="7">
    <source>
        <dbReference type="Proteomes" id="UP000315540"/>
    </source>
</evidence>
<dbReference type="Gene3D" id="1.10.10.10">
    <property type="entry name" value="Winged helix-like DNA-binding domain superfamily/Winged helix DNA-binding domain"/>
    <property type="match status" value="1"/>
</dbReference>
<evidence type="ECO:0000256" key="2">
    <source>
        <dbReference type="ARBA" id="ARBA00023015"/>
    </source>
</evidence>
<evidence type="ECO:0000256" key="1">
    <source>
        <dbReference type="ARBA" id="ARBA00010641"/>
    </source>
</evidence>
<dbReference type="EMBL" id="VFWZ01000007">
    <property type="protein sequence ID" value="TPN83517.1"/>
    <property type="molecule type" value="Genomic_DNA"/>
</dbReference>
<gene>
    <name evidence="6" type="ORF">FHK87_20070</name>
</gene>
<dbReference type="PANTHER" id="PTHR43133:SF46">
    <property type="entry name" value="RNA POLYMERASE SIGMA-70 FACTOR ECF SUBFAMILY"/>
    <property type="match status" value="1"/>
</dbReference>
<dbReference type="InterPro" id="IPR013249">
    <property type="entry name" value="RNA_pol_sigma70_r4_t2"/>
</dbReference>
<dbReference type="GO" id="GO:0006352">
    <property type="term" value="P:DNA-templated transcription initiation"/>
    <property type="evidence" value="ECO:0007669"/>
    <property type="project" value="InterPro"/>
</dbReference>
<dbReference type="AlphaFoldDB" id="A0A504IYE0"/>
<evidence type="ECO:0000259" key="5">
    <source>
        <dbReference type="Pfam" id="PF08281"/>
    </source>
</evidence>
<dbReference type="InterPro" id="IPR036388">
    <property type="entry name" value="WH-like_DNA-bd_sf"/>
</dbReference>
<accession>A0A504IYE0</accession>
<dbReference type="RefSeq" id="WP_140595868.1">
    <property type="nucleotide sequence ID" value="NZ_VFWZ01000007.1"/>
</dbReference>
<dbReference type="SUPFAM" id="SSF88946">
    <property type="entry name" value="Sigma2 domain of RNA polymerase sigma factors"/>
    <property type="match status" value="1"/>
</dbReference>
<evidence type="ECO:0000256" key="3">
    <source>
        <dbReference type="ARBA" id="ARBA00023082"/>
    </source>
</evidence>
<dbReference type="InterPro" id="IPR039425">
    <property type="entry name" value="RNA_pol_sigma-70-like"/>
</dbReference>
<keyword evidence="3" id="KW-0731">Sigma factor</keyword>
<proteinExistence type="inferred from homology"/>
<keyword evidence="2" id="KW-0805">Transcription regulation</keyword>
<dbReference type="OrthoDB" id="9150024at2"/>
<dbReference type="InterPro" id="IPR014284">
    <property type="entry name" value="RNA_pol_sigma-70_dom"/>
</dbReference>
<comment type="similarity">
    <text evidence="1">Belongs to the sigma-70 factor family. ECF subfamily.</text>
</comment>
<dbReference type="PANTHER" id="PTHR43133">
    <property type="entry name" value="RNA POLYMERASE ECF-TYPE SIGMA FACTO"/>
    <property type="match status" value="1"/>
</dbReference>
<dbReference type="InterPro" id="IPR013324">
    <property type="entry name" value="RNA_pol_sigma_r3/r4-like"/>
</dbReference>
<dbReference type="CDD" id="cd06171">
    <property type="entry name" value="Sigma70_r4"/>
    <property type="match status" value="1"/>
</dbReference>
<dbReference type="Gene3D" id="1.10.1740.10">
    <property type="match status" value="1"/>
</dbReference>
<name>A0A504IYE0_9FLAO</name>
<reference evidence="6 7" key="1">
    <citation type="submission" date="2019-06" db="EMBL/GenBank/DDBJ databases">
        <authorList>
            <person name="Meng X."/>
        </authorList>
    </citation>
    <scope>NUCLEOTIDE SEQUENCE [LARGE SCALE GENOMIC DNA]</scope>
    <source>
        <strain evidence="6 7">M625</strain>
    </source>
</reference>
<dbReference type="Proteomes" id="UP000315540">
    <property type="component" value="Unassembled WGS sequence"/>
</dbReference>
<feature type="domain" description="RNA polymerase sigma factor 70 region 4 type 2" evidence="5">
    <location>
        <begin position="127"/>
        <end position="178"/>
    </location>
</feature>
<dbReference type="NCBIfam" id="TIGR02937">
    <property type="entry name" value="sigma70-ECF"/>
    <property type="match status" value="1"/>
</dbReference>
<dbReference type="Pfam" id="PF08281">
    <property type="entry name" value="Sigma70_r4_2"/>
    <property type="match status" value="1"/>
</dbReference>
<sequence length="185" mass="21789">MQSVKSIDSLLWVKIKLGDLNAFNELYDRYIDQLYEFGIQHTSDKDYVMDCIHDLFLDIYKYRKKLSNADNVKFYLFKSLKRKINRKYKSKIKLYDFDDKQDEIKSSYASAEESIIQTEKSTEINTKLSCALQSLSSKQRKGISLKFDEKKSYEEIAAILGISIESVRTLIYRAVKKLRSEIEMK</sequence>
<evidence type="ECO:0000256" key="4">
    <source>
        <dbReference type="ARBA" id="ARBA00023163"/>
    </source>
</evidence>
<organism evidence="6 7">
    <name type="scientific">Aquimarina algicola</name>
    <dbReference type="NCBI Taxonomy" id="2589995"/>
    <lineage>
        <taxon>Bacteria</taxon>
        <taxon>Pseudomonadati</taxon>
        <taxon>Bacteroidota</taxon>
        <taxon>Flavobacteriia</taxon>
        <taxon>Flavobacteriales</taxon>
        <taxon>Flavobacteriaceae</taxon>
        <taxon>Aquimarina</taxon>
    </lineage>
</organism>
<evidence type="ECO:0000313" key="6">
    <source>
        <dbReference type="EMBL" id="TPN83517.1"/>
    </source>
</evidence>
<comment type="caution">
    <text evidence="6">The sequence shown here is derived from an EMBL/GenBank/DDBJ whole genome shotgun (WGS) entry which is preliminary data.</text>
</comment>
<dbReference type="InterPro" id="IPR013325">
    <property type="entry name" value="RNA_pol_sigma_r2"/>
</dbReference>
<dbReference type="SUPFAM" id="SSF88659">
    <property type="entry name" value="Sigma3 and sigma4 domains of RNA polymerase sigma factors"/>
    <property type="match status" value="1"/>
</dbReference>
<keyword evidence="7" id="KW-1185">Reference proteome</keyword>
<dbReference type="GO" id="GO:0016987">
    <property type="term" value="F:sigma factor activity"/>
    <property type="evidence" value="ECO:0007669"/>
    <property type="project" value="UniProtKB-KW"/>
</dbReference>
<keyword evidence="4" id="KW-0804">Transcription</keyword>